<protein>
    <submittedName>
        <fullName evidence="2">Uncharacterized protein</fullName>
    </submittedName>
</protein>
<evidence type="ECO:0000313" key="3">
    <source>
        <dbReference type="Proteomes" id="UP001151582"/>
    </source>
</evidence>
<feature type="region of interest" description="Disordered" evidence="1">
    <location>
        <begin position="155"/>
        <end position="183"/>
    </location>
</feature>
<reference evidence="2" key="1">
    <citation type="submission" date="2022-07" db="EMBL/GenBank/DDBJ databases">
        <title>Phylogenomic reconstructions and comparative analyses of Kickxellomycotina fungi.</title>
        <authorList>
            <person name="Reynolds N.K."/>
            <person name="Stajich J.E."/>
            <person name="Barry K."/>
            <person name="Grigoriev I.V."/>
            <person name="Crous P."/>
            <person name="Smith M.E."/>
        </authorList>
    </citation>
    <scope>NUCLEOTIDE SEQUENCE</scope>
    <source>
        <strain evidence="2">RSA 567</strain>
    </source>
</reference>
<accession>A0A9W8EA45</accession>
<dbReference type="AlphaFoldDB" id="A0A9W8EA45"/>
<dbReference type="Proteomes" id="UP001151582">
    <property type="component" value="Unassembled WGS sequence"/>
</dbReference>
<proteinExistence type="predicted"/>
<dbReference type="EMBL" id="JANBQB010001211">
    <property type="protein sequence ID" value="KAJ1971890.1"/>
    <property type="molecule type" value="Genomic_DNA"/>
</dbReference>
<organism evidence="2 3">
    <name type="scientific">Dimargaris verticillata</name>
    <dbReference type="NCBI Taxonomy" id="2761393"/>
    <lineage>
        <taxon>Eukaryota</taxon>
        <taxon>Fungi</taxon>
        <taxon>Fungi incertae sedis</taxon>
        <taxon>Zoopagomycota</taxon>
        <taxon>Kickxellomycotina</taxon>
        <taxon>Dimargaritomycetes</taxon>
        <taxon>Dimargaritales</taxon>
        <taxon>Dimargaritaceae</taxon>
        <taxon>Dimargaris</taxon>
    </lineage>
</organism>
<keyword evidence="3" id="KW-1185">Reference proteome</keyword>
<name>A0A9W8EA45_9FUNG</name>
<gene>
    <name evidence="2" type="ORF">H4R34_005594</name>
</gene>
<comment type="caution">
    <text evidence="2">The sequence shown here is derived from an EMBL/GenBank/DDBJ whole genome shotgun (WGS) entry which is preliminary data.</text>
</comment>
<feature type="compositionally biased region" description="Basic and acidic residues" evidence="1">
    <location>
        <begin position="171"/>
        <end position="183"/>
    </location>
</feature>
<evidence type="ECO:0000313" key="2">
    <source>
        <dbReference type="EMBL" id="KAJ1971890.1"/>
    </source>
</evidence>
<sequence length="183" mass="21272">MRHLGSLSALASHTPVRIVARQALLRRGPAAISLRWKTEKVQYPPETERYAPPSQKNYEYQKEGFGNPLWIWGLGLIGFIVVMKKFDQYITDDGRLPHPITVQIDKILWKEEDSYRILEQWFKEENEQIEKRRHVTEEQALYLAGYREGPIIKRNPINEPTTHYLVSPGEQPKDSSKSSESKA</sequence>
<evidence type="ECO:0000256" key="1">
    <source>
        <dbReference type="SAM" id="MobiDB-lite"/>
    </source>
</evidence>
<dbReference type="OrthoDB" id="5589343at2759"/>